<dbReference type="EMBL" id="MU839831">
    <property type="protein sequence ID" value="KAK1757083.1"/>
    <property type="molecule type" value="Genomic_DNA"/>
</dbReference>
<sequence length="400" mass="43626">MDSPMQSRESFVDAQSTISEAVGMDPPSNGEGVLDAAVDDTTKHASPRQKTCILVIGPSGSGKSTFVAAASGLGEDSGIIGHDLDSHTSTCSRYTFDHGEVSYTLLDTPGFNDTNRDDLAILAAVAGFLDSDDMPPVSGVVFTHNITENRLTGSARLNLAVLAALCGPHFGPRIILLTTMWNKMPSAATRAECERREAQLAASPAHWGRLSAGGCSVLRFDGTTASALRVLDQLRGLPGAEETAPPLLAMVSELREGKRLEETSAGGVILEERRRREKQRENELMEIAQEEEERLRAERARAARMARQEERRGREQRHNRGSHHQRQGSSHASQLACDGAVAGNPVPYEVEDPMAYSDQDMYQRAVYQTAMAVQVRAGTPHPPTHNTEGTTWTFRLWPRR</sequence>
<dbReference type="InterPro" id="IPR006073">
    <property type="entry name" value="GTP-bd"/>
</dbReference>
<protein>
    <recommendedName>
        <fullName evidence="2">G domain-containing protein</fullName>
    </recommendedName>
</protein>
<gene>
    <name evidence="3" type="ORF">QBC47DRAFT_359555</name>
</gene>
<evidence type="ECO:0000256" key="1">
    <source>
        <dbReference type="SAM" id="MobiDB-lite"/>
    </source>
</evidence>
<evidence type="ECO:0000313" key="3">
    <source>
        <dbReference type="EMBL" id="KAK1757083.1"/>
    </source>
</evidence>
<feature type="compositionally biased region" description="Basic and acidic residues" evidence="1">
    <location>
        <begin position="302"/>
        <end position="318"/>
    </location>
</feature>
<feature type="region of interest" description="Disordered" evidence="1">
    <location>
        <begin position="302"/>
        <end position="334"/>
    </location>
</feature>
<dbReference type="Pfam" id="PF01926">
    <property type="entry name" value="MMR_HSR1"/>
    <property type="match status" value="1"/>
</dbReference>
<name>A0AAJ0BH48_9PEZI</name>
<dbReference type="GO" id="GO:0005525">
    <property type="term" value="F:GTP binding"/>
    <property type="evidence" value="ECO:0007669"/>
    <property type="project" value="InterPro"/>
</dbReference>
<organism evidence="3 4">
    <name type="scientific">Echria macrotheca</name>
    <dbReference type="NCBI Taxonomy" id="438768"/>
    <lineage>
        <taxon>Eukaryota</taxon>
        <taxon>Fungi</taxon>
        <taxon>Dikarya</taxon>
        <taxon>Ascomycota</taxon>
        <taxon>Pezizomycotina</taxon>
        <taxon>Sordariomycetes</taxon>
        <taxon>Sordariomycetidae</taxon>
        <taxon>Sordariales</taxon>
        <taxon>Schizotheciaceae</taxon>
        <taxon>Echria</taxon>
    </lineage>
</organism>
<keyword evidence="4" id="KW-1185">Reference proteome</keyword>
<accession>A0AAJ0BH48</accession>
<proteinExistence type="predicted"/>
<dbReference type="AlphaFoldDB" id="A0AAJ0BH48"/>
<evidence type="ECO:0000313" key="4">
    <source>
        <dbReference type="Proteomes" id="UP001239445"/>
    </source>
</evidence>
<evidence type="ECO:0000259" key="2">
    <source>
        <dbReference type="Pfam" id="PF01926"/>
    </source>
</evidence>
<feature type="domain" description="G" evidence="2">
    <location>
        <begin position="53"/>
        <end position="112"/>
    </location>
</feature>
<dbReference type="InterPro" id="IPR027417">
    <property type="entry name" value="P-loop_NTPase"/>
</dbReference>
<reference evidence="3" key="1">
    <citation type="submission" date="2023-06" db="EMBL/GenBank/DDBJ databases">
        <title>Genome-scale phylogeny and comparative genomics of the fungal order Sordariales.</title>
        <authorList>
            <consortium name="Lawrence Berkeley National Laboratory"/>
            <person name="Hensen N."/>
            <person name="Bonometti L."/>
            <person name="Westerberg I."/>
            <person name="Brannstrom I.O."/>
            <person name="Guillou S."/>
            <person name="Cros-Aarteil S."/>
            <person name="Calhoun S."/>
            <person name="Haridas S."/>
            <person name="Kuo A."/>
            <person name="Mondo S."/>
            <person name="Pangilinan J."/>
            <person name="Riley R."/>
            <person name="Labutti K."/>
            <person name="Andreopoulos B."/>
            <person name="Lipzen A."/>
            <person name="Chen C."/>
            <person name="Yanf M."/>
            <person name="Daum C."/>
            <person name="Ng V."/>
            <person name="Clum A."/>
            <person name="Steindorff A."/>
            <person name="Ohm R."/>
            <person name="Martin F."/>
            <person name="Silar P."/>
            <person name="Natvig D."/>
            <person name="Lalanne C."/>
            <person name="Gautier V."/>
            <person name="Ament-Velasquez S.L."/>
            <person name="Kruys A."/>
            <person name="Hutchinson M.I."/>
            <person name="Powell A.J."/>
            <person name="Barry K."/>
            <person name="Miller A.N."/>
            <person name="Grigoriev I.V."/>
            <person name="Debuchy R."/>
            <person name="Gladieux P."/>
            <person name="Thoren M.H."/>
            <person name="Johannesson H."/>
        </authorList>
    </citation>
    <scope>NUCLEOTIDE SEQUENCE</scope>
    <source>
        <strain evidence="3">PSN4</strain>
    </source>
</reference>
<comment type="caution">
    <text evidence="3">The sequence shown here is derived from an EMBL/GenBank/DDBJ whole genome shotgun (WGS) entry which is preliminary data.</text>
</comment>
<dbReference type="Gene3D" id="3.40.50.300">
    <property type="entry name" value="P-loop containing nucleotide triphosphate hydrolases"/>
    <property type="match status" value="1"/>
</dbReference>
<dbReference type="SUPFAM" id="SSF52540">
    <property type="entry name" value="P-loop containing nucleoside triphosphate hydrolases"/>
    <property type="match status" value="1"/>
</dbReference>
<dbReference type="Proteomes" id="UP001239445">
    <property type="component" value="Unassembled WGS sequence"/>
</dbReference>